<organism evidence="3 4">
    <name type="scientific">Paenibacillus enshidis</name>
    <dbReference type="NCBI Taxonomy" id="1458439"/>
    <lineage>
        <taxon>Bacteria</taxon>
        <taxon>Bacillati</taxon>
        <taxon>Bacillota</taxon>
        <taxon>Bacilli</taxon>
        <taxon>Bacillales</taxon>
        <taxon>Paenibacillaceae</taxon>
        <taxon>Paenibacillus</taxon>
    </lineage>
</organism>
<dbReference type="InterPro" id="IPR010982">
    <property type="entry name" value="Lambda_DNA-bd_dom_sf"/>
</dbReference>
<dbReference type="InterPro" id="IPR001387">
    <property type="entry name" value="Cro/C1-type_HTH"/>
</dbReference>
<dbReference type="PROSITE" id="PS50943">
    <property type="entry name" value="HTH_CROC1"/>
    <property type="match status" value="1"/>
</dbReference>
<evidence type="ECO:0000313" key="3">
    <source>
        <dbReference type="EMBL" id="MFB5269710.1"/>
    </source>
</evidence>
<name>A0ABV5B0D7_9BACL</name>
<protein>
    <submittedName>
        <fullName evidence="3">Helix-turn-helix domain-containing protein</fullName>
    </submittedName>
</protein>
<gene>
    <name evidence="3" type="ORF">ACE41H_23415</name>
</gene>
<reference evidence="3 4" key="1">
    <citation type="submission" date="2024-09" db="EMBL/GenBank/DDBJ databases">
        <title>Paenibacillus zeirhizospherea sp. nov., isolated from surface of the maize (Zea mays) roots in a horticulture field, Hungary.</title>
        <authorList>
            <person name="Marton D."/>
            <person name="Farkas M."/>
            <person name="Bedics A."/>
            <person name="Toth E."/>
            <person name="Tancsics A."/>
            <person name="Boka K."/>
            <person name="Maroti G."/>
            <person name="Kriszt B."/>
            <person name="Cserhati M."/>
        </authorList>
    </citation>
    <scope>NUCLEOTIDE SEQUENCE [LARGE SCALE GENOMIC DNA]</scope>
    <source>
        <strain evidence="3 4">KCTC 33519</strain>
    </source>
</reference>
<sequence length="73" mass="8152">MARRTPLGWTQRKLAEQTGTTQARISQIEAGFEGKIKASEISSRSALHLSAIYFCFEIKQLDFQLSAAHSILL</sequence>
<evidence type="ECO:0000256" key="1">
    <source>
        <dbReference type="SAM" id="MobiDB-lite"/>
    </source>
</evidence>
<dbReference type="Pfam" id="PF01381">
    <property type="entry name" value="HTH_3"/>
    <property type="match status" value="1"/>
</dbReference>
<dbReference type="SUPFAM" id="SSF47413">
    <property type="entry name" value="lambda repressor-like DNA-binding domains"/>
    <property type="match status" value="1"/>
</dbReference>
<dbReference type="RefSeq" id="WP_375357980.1">
    <property type="nucleotide sequence ID" value="NZ_JBHHMI010000037.1"/>
</dbReference>
<feature type="domain" description="HTH cro/C1-type" evidence="2">
    <location>
        <begin position="7"/>
        <end position="31"/>
    </location>
</feature>
<accession>A0ABV5B0D7</accession>
<dbReference type="Proteomes" id="UP001580346">
    <property type="component" value="Unassembled WGS sequence"/>
</dbReference>
<dbReference type="CDD" id="cd00093">
    <property type="entry name" value="HTH_XRE"/>
    <property type="match status" value="1"/>
</dbReference>
<comment type="caution">
    <text evidence="3">The sequence shown here is derived from an EMBL/GenBank/DDBJ whole genome shotgun (WGS) entry which is preliminary data.</text>
</comment>
<dbReference type="EMBL" id="JBHHMI010000037">
    <property type="protein sequence ID" value="MFB5269710.1"/>
    <property type="molecule type" value="Genomic_DNA"/>
</dbReference>
<dbReference type="Gene3D" id="1.10.260.40">
    <property type="entry name" value="lambda repressor-like DNA-binding domains"/>
    <property type="match status" value="1"/>
</dbReference>
<evidence type="ECO:0000259" key="2">
    <source>
        <dbReference type="PROSITE" id="PS50943"/>
    </source>
</evidence>
<feature type="region of interest" description="Disordered" evidence="1">
    <location>
        <begin position="1"/>
        <end position="20"/>
    </location>
</feature>
<keyword evidence="4" id="KW-1185">Reference proteome</keyword>
<evidence type="ECO:0000313" key="4">
    <source>
        <dbReference type="Proteomes" id="UP001580346"/>
    </source>
</evidence>
<proteinExistence type="predicted"/>